<dbReference type="Pfam" id="PF06784">
    <property type="entry name" value="UPF0240"/>
    <property type="match status" value="1"/>
</dbReference>
<dbReference type="GeneID" id="94347841"/>
<dbReference type="EMBL" id="SHOA02000017">
    <property type="protein sequence ID" value="TDH73261.1"/>
    <property type="molecule type" value="Genomic_DNA"/>
</dbReference>
<feature type="compositionally biased region" description="Polar residues" evidence="1">
    <location>
        <begin position="49"/>
        <end position="58"/>
    </location>
</feature>
<dbReference type="KEGG" id="blac:94347841"/>
<dbReference type="InterPro" id="IPR009622">
    <property type="entry name" value="NDUFAF4"/>
</dbReference>
<gene>
    <name evidence="2" type="ORF">CCR75_004080</name>
</gene>
<proteinExistence type="predicted"/>
<sequence>MGATTSKTPSTVARCDVIRLNVSLEHLIARSRRIGPESRSQPHAAAIEMSSTPIDSKGSSVELIEMRKQLLEDVEKIDQIDSIKIQEDGMRVFKATASSYRPQSTQPMRLPTDRTSAVTSSGFGGNDEKEIRGRLTSRDLRTVLRLHHENPQGWNDEVLADKYGLDIKTMRSILSSVGPPNVVAPKGLNDYPVGVWFKDVSSPC</sequence>
<dbReference type="OrthoDB" id="65810at2759"/>
<keyword evidence="3" id="KW-1185">Reference proteome</keyword>
<feature type="region of interest" description="Disordered" evidence="1">
    <location>
        <begin position="98"/>
        <end position="129"/>
    </location>
</feature>
<reference evidence="2 3" key="1">
    <citation type="journal article" date="2021" name="Genome Biol.">
        <title>AFLAP: assembly-free linkage analysis pipeline using k-mers from genome sequencing data.</title>
        <authorList>
            <person name="Fletcher K."/>
            <person name="Zhang L."/>
            <person name="Gil J."/>
            <person name="Han R."/>
            <person name="Cavanaugh K."/>
            <person name="Michelmore R."/>
        </authorList>
    </citation>
    <scope>NUCLEOTIDE SEQUENCE [LARGE SCALE GENOMIC DNA]</scope>
    <source>
        <strain evidence="2 3">SF5</strain>
    </source>
</reference>
<comment type="caution">
    <text evidence="2">The sequence shown here is derived from an EMBL/GenBank/DDBJ whole genome shotgun (WGS) entry which is preliminary data.</text>
</comment>
<dbReference type="GO" id="GO:0005739">
    <property type="term" value="C:mitochondrion"/>
    <property type="evidence" value="ECO:0007669"/>
    <property type="project" value="TreeGrafter"/>
</dbReference>
<name>A0A976IK12_BRELC</name>
<feature type="region of interest" description="Disordered" evidence="1">
    <location>
        <begin position="33"/>
        <end position="58"/>
    </location>
</feature>
<protein>
    <submittedName>
        <fullName evidence="2">Uncharacterized protein</fullName>
    </submittedName>
</protein>
<evidence type="ECO:0000313" key="3">
    <source>
        <dbReference type="Proteomes" id="UP000294530"/>
    </source>
</evidence>
<dbReference type="RefSeq" id="XP_067822759.1">
    <property type="nucleotide sequence ID" value="XM_067962170.1"/>
</dbReference>
<dbReference type="PANTHER" id="PTHR13338">
    <property type="entry name" value="UPF0240 PROTEIN"/>
    <property type="match status" value="1"/>
</dbReference>
<dbReference type="GO" id="GO:0032981">
    <property type="term" value="P:mitochondrial respiratory chain complex I assembly"/>
    <property type="evidence" value="ECO:0007669"/>
    <property type="project" value="InterPro"/>
</dbReference>
<evidence type="ECO:0000313" key="2">
    <source>
        <dbReference type="EMBL" id="TDH73261.1"/>
    </source>
</evidence>
<dbReference type="AlphaFoldDB" id="A0A976IK12"/>
<evidence type="ECO:0000256" key="1">
    <source>
        <dbReference type="SAM" id="MobiDB-lite"/>
    </source>
</evidence>
<dbReference type="Proteomes" id="UP000294530">
    <property type="component" value="Unassembled WGS sequence"/>
</dbReference>
<organism evidence="2 3">
    <name type="scientific">Bremia lactucae</name>
    <name type="common">Lettuce downy mildew</name>
    <dbReference type="NCBI Taxonomy" id="4779"/>
    <lineage>
        <taxon>Eukaryota</taxon>
        <taxon>Sar</taxon>
        <taxon>Stramenopiles</taxon>
        <taxon>Oomycota</taxon>
        <taxon>Peronosporomycetes</taxon>
        <taxon>Peronosporales</taxon>
        <taxon>Peronosporaceae</taxon>
        <taxon>Bremia</taxon>
    </lineage>
</organism>
<accession>A0A976IK12</accession>
<dbReference type="PANTHER" id="PTHR13338:SF4">
    <property type="entry name" value="NADH DEHYDROGENASE [UBIQUINONE] 1 ALPHA SUBCOMPLEX ASSEMBLY FACTOR 4"/>
    <property type="match status" value="1"/>
</dbReference>
<feature type="compositionally biased region" description="Polar residues" evidence="1">
    <location>
        <begin position="98"/>
        <end position="121"/>
    </location>
</feature>